<feature type="domain" description="Chromatin target of PRMT1 protein C-terminal" evidence="3">
    <location>
        <begin position="99"/>
        <end position="192"/>
    </location>
</feature>
<sequence>MSPFHHRAPQDRRVTTVGGGLNERFGRLEKPAPTPRAVVTTVEAQRSTSVFSRIKGANGTSSSVKKRGNASDIQSRIGRVSAGSIQKRVGKNQTTTSRKLKSMAGVGSNRGKQTTKLKADAKQGSKGNRKTDLKNKQNKTKTLTGDDKRKKKALSADDLDKALDTYMMKDPKTAQARLNDELDSYMDEAGDVLMDL</sequence>
<accession>A0A1X2I9X2</accession>
<evidence type="ECO:0000256" key="1">
    <source>
        <dbReference type="ARBA" id="ARBA00022884"/>
    </source>
</evidence>
<dbReference type="SMART" id="SM01218">
    <property type="entry name" value="FoP_duplication"/>
    <property type="match status" value="1"/>
</dbReference>
<dbReference type="Pfam" id="PF13865">
    <property type="entry name" value="FoP_duplication"/>
    <property type="match status" value="1"/>
</dbReference>
<dbReference type="InterPro" id="IPR025715">
    <property type="entry name" value="FoP_C"/>
</dbReference>
<evidence type="ECO:0000313" key="4">
    <source>
        <dbReference type="EMBL" id="ORZ12415.1"/>
    </source>
</evidence>
<evidence type="ECO:0000256" key="2">
    <source>
        <dbReference type="SAM" id="MobiDB-lite"/>
    </source>
</evidence>
<dbReference type="STRING" id="90262.A0A1X2I9X2"/>
<keyword evidence="5" id="KW-1185">Reference proteome</keyword>
<dbReference type="OrthoDB" id="5599506at2759"/>
<feature type="compositionally biased region" description="Basic and acidic residues" evidence="2">
    <location>
        <begin position="117"/>
        <end position="135"/>
    </location>
</feature>
<evidence type="ECO:0000259" key="3">
    <source>
        <dbReference type="SMART" id="SM01218"/>
    </source>
</evidence>
<keyword evidence="1" id="KW-0694">RNA-binding</keyword>
<comment type="caution">
    <text evidence="4">The sequence shown here is derived from an EMBL/GenBank/DDBJ whole genome shotgun (WGS) entry which is preliminary data.</text>
</comment>
<feature type="region of interest" description="Disordered" evidence="2">
    <location>
        <begin position="1"/>
        <end position="36"/>
    </location>
</feature>
<dbReference type="AlphaFoldDB" id="A0A1X2I9X2"/>
<organism evidence="4 5">
    <name type="scientific">Absidia repens</name>
    <dbReference type="NCBI Taxonomy" id="90262"/>
    <lineage>
        <taxon>Eukaryota</taxon>
        <taxon>Fungi</taxon>
        <taxon>Fungi incertae sedis</taxon>
        <taxon>Mucoromycota</taxon>
        <taxon>Mucoromycotina</taxon>
        <taxon>Mucoromycetes</taxon>
        <taxon>Mucorales</taxon>
        <taxon>Cunninghamellaceae</taxon>
        <taxon>Absidia</taxon>
    </lineage>
</organism>
<protein>
    <recommendedName>
        <fullName evidence="3">Chromatin target of PRMT1 protein C-terminal domain-containing protein</fullName>
    </recommendedName>
</protein>
<feature type="region of interest" description="Disordered" evidence="2">
    <location>
        <begin position="56"/>
        <end position="152"/>
    </location>
</feature>
<name>A0A1X2I9X2_9FUNG</name>
<dbReference type="EMBL" id="MCGE01000019">
    <property type="protein sequence ID" value="ORZ12415.1"/>
    <property type="molecule type" value="Genomic_DNA"/>
</dbReference>
<dbReference type="GO" id="GO:0003723">
    <property type="term" value="F:RNA binding"/>
    <property type="evidence" value="ECO:0007669"/>
    <property type="project" value="UniProtKB-KW"/>
</dbReference>
<proteinExistence type="predicted"/>
<dbReference type="Proteomes" id="UP000193560">
    <property type="component" value="Unassembled WGS sequence"/>
</dbReference>
<evidence type="ECO:0000313" key="5">
    <source>
        <dbReference type="Proteomes" id="UP000193560"/>
    </source>
</evidence>
<gene>
    <name evidence="4" type="ORF">BCR42DRAFT_82073</name>
</gene>
<reference evidence="4 5" key="1">
    <citation type="submission" date="2016-07" db="EMBL/GenBank/DDBJ databases">
        <title>Pervasive Adenine N6-methylation of Active Genes in Fungi.</title>
        <authorList>
            <consortium name="DOE Joint Genome Institute"/>
            <person name="Mondo S.J."/>
            <person name="Dannebaum R.O."/>
            <person name="Kuo R.C."/>
            <person name="Labutti K."/>
            <person name="Haridas S."/>
            <person name="Kuo A."/>
            <person name="Salamov A."/>
            <person name="Ahrendt S.R."/>
            <person name="Lipzen A."/>
            <person name="Sullivan W."/>
            <person name="Andreopoulos W.B."/>
            <person name="Clum A."/>
            <person name="Lindquist E."/>
            <person name="Daum C."/>
            <person name="Ramamoorthy G.K."/>
            <person name="Gryganskyi A."/>
            <person name="Culley D."/>
            <person name="Magnuson J.K."/>
            <person name="James T.Y."/>
            <person name="O'Malley M.A."/>
            <person name="Stajich J.E."/>
            <person name="Spatafora J.W."/>
            <person name="Visel A."/>
            <person name="Grigoriev I.V."/>
        </authorList>
    </citation>
    <scope>NUCLEOTIDE SEQUENCE [LARGE SCALE GENOMIC DNA]</scope>
    <source>
        <strain evidence="4 5">NRRL 1336</strain>
    </source>
</reference>